<gene>
    <name evidence="2" type="ORF">SAMN05421837_106297</name>
</gene>
<dbReference type="Proteomes" id="UP000198878">
    <property type="component" value="Unassembled WGS sequence"/>
</dbReference>
<keyword evidence="3" id="KW-1185">Reference proteome</keyword>
<feature type="domain" description="DUF397" evidence="1">
    <location>
        <begin position="40"/>
        <end position="89"/>
    </location>
</feature>
<dbReference type="Pfam" id="PF04149">
    <property type="entry name" value="DUF397"/>
    <property type="match status" value="2"/>
</dbReference>
<accession>A0A1H5R281</accession>
<proteinExistence type="predicted"/>
<name>A0A1H5R281_9PSEU</name>
<sequence>MFTWRKSSYSANEAECVEVGFTWRKSSHSVQTECVEVGFDWRKSSYSGAEAECVEVSVAETVGVRDTKARHLGQLTVSRAAWTALTSVVQPPREHRG</sequence>
<dbReference type="EMBL" id="FNUJ01000006">
    <property type="protein sequence ID" value="SEF32502.1"/>
    <property type="molecule type" value="Genomic_DNA"/>
</dbReference>
<evidence type="ECO:0000259" key="1">
    <source>
        <dbReference type="Pfam" id="PF04149"/>
    </source>
</evidence>
<evidence type="ECO:0000313" key="3">
    <source>
        <dbReference type="Proteomes" id="UP000198878"/>
    </source>
</evidence>
<organism evidence="2 3">
    <name type="scientific">Amycolatopsis pretoriensis</name>
    <dbReference type="NCBI Taxonomy" id="218821"/>
    <lineage>
        <taxon>Bacteria</taxon>
        <taxon>Bacillati</taxon>
        <taxon>Actinomycetota</taxon>
        <taxon>Actinomycetes</taxon>
        <taxon>Pseudonocardiales</taxon>
        <taxon>Pseudonocardiaceae</taxon>
        <taxon>Amycolatopsis</taxon>
    </lineage>
</organism>
<dbReference type="STRING" id="218821.SAMN05421837_106297"/>
<dbReference type="InterPro" id="IPR007278">
    <property type="entry name" value="DUF397"/>
</dbReference>
<feature type="domain" description="DUF397" evidence="1">
    <location>
        <begin position="3"/>
        <end position="20"/>
    </location>
</feature>
<protein>
    <recommendedName>
        <fullName evidence="1">DUF397 domain-containing protein</fullName>
    </recommendedName>
</protein>
<dbReference type="OrthoDB" id="3630858at2"/>
<dbReference type="AlphaFoldDB" id="A0A1H5R281"/>
<reference evidence="3" key="1">
    <citation type="submission" date="2016-10" db="EMBL/GenBank/DDBJ databases">
        <authorList>
            <person name="Varghese N."/>
            <person name="Submissions S."/>
        </authorList>
    </citation>
    <scope>NUCLEOTIDE SEQUENCE [LARGE SCALE GENOMIC DNA]</scope>
    <source>
        <strain evidence="3">DSM 44654</strain>
    </source>
</reference>
<dbReference type="RefSeq" id="WP_086675112.1">
    <property type="nucleotide sequence ID" value="NZ_FNUJ01000006.1"/>
</dbReference>
<evidence type="ECO:0000313" key="2">
    <source>
        <dbReference type="EMBL" id="SEF32502.1"/>
    </source>
</evidence>